<dbReference type="PANTHER" id="PTHR43718">
    <property type="entry name" value="LON PROTEASE"/>
    <property type="match status" value="1"/>
</dbReference>
<gene>
    <name evidence="2" type="ORF">GMARGA_LOCUS36125</name>
</gene>
<reference evidence="2 3" key="1">
    <citation type="submission" date="2021-06" db="EMBL/GenBank/DDBJ databases">
        <authorList>
            <person name="Kallberg Y."/>
            <person name="Tangrot J."/>
            <person name="Rosling A."/>
        </authorList>
    </citation>
    <scope>NUCLEOTIDE SEQUENCE [LARGE SCALE GENOMIC DNA]</scope>
    <source>
        <strain evidence="2 3">120-4 pot B 10/14</strain>
    </source>
</reference>
<dbReference type="SUPFAM" id="SSF52540">
    <property type="entry name" value="P-loop containing nucleoside triphosphate hydrolases"/>
    <property type="match status" value="1"/>
</dbReference>
<dbReference type="InterPro" id="IPR003959">
    <property type="entry name" value="ATPase_AAA_core"/>
</dbReference>
<dbReference type="InterPro" id="IPR027417">
    <property type="entry name" value="P-loop_NTPase"/>
</dbReference>
<protein>
    <submittedName>
        <fullName evidence="2">39452_t:CDS:1</fullName>
    </submittedName>
</protein>
<accession>A0ABN7WZJ0</accession>
<dbReference type="PANTHER" id="PTHR43718:SF2">
    <property type="entry name" value="LON PROTEASE HOMOLOG, MITOCHONDRIAL"/>
    <property type="match status" value="1"/>
</dbReference>
<dbReference type="Proteomes" id="UP000789901">
    <property type="component" value="Unassembled WGS sequence"/>
</dbReference>
<comment type="caution">
    <text evidence="2">The sequence shown here is derived from an EMBL/GenBank/DDBJ whole genome shotgun (WGS) entry which is preliminary data.</text>
</comment>
<proteinExistence type="predicted"/>
<evidence type="ECO:0000313" key="3">
    <source>
        <dbReference type="Proteomes" id="UP000789901"/>
    </source>
</evidence>
<dbReference type="InterPro" id="IPR027065">
    <property type="entry name" value="Lon_Prtase"/>
</dbReference>
<dbReference type="Gene3D" id="3.40.50.300">
    <property type="entry name" value="P-loop containing nucleotide triphosphate hydrolases"/>
    <property type="match status" value="1"/>
</dbReference>
<name>A0ABN7WZJ0_GIGMA</name>
<evidence type="ECO:0000313" key="2">
    <source>
        <dbReference type="EMBL" id="CAG8842692.1"/>
    </source>
</evidence>
<evidence type="ECO:0000259" key="1">
    <source>
        <dbReference type="Pfam" id="PF00004"/>
    </source>
</evidence>
<organism evidence="2 3">
    <name type="scientific">Gigaspora margarita</name>
    <dbReference type="NCBI Taxonomy" id="4874"/>
    <lineage>
        <taxon>Eukaryota</taxon>
        <taxon>Fungi</taxon>
        <taxon>Fungi incertae sedis</taxon>
        <taxon>Mucoromycota</taxon>
        <taxon>Glomeromycotina</taxon>
        <taxon>Glomeromycetes</taxon>
        <taxon>Diversisporales</taxon>
        <taxon>Gigasporaceae</taxon>
        <taxon>Gigaspora</taxon>
    </lineage>
</organism>
<dbReference type="EMBL" id="CAJVQB010069830">
    <property type="protein sequence ID" value="CAG8842692.1"/>
    <property type="molecule type" value="Genomic_DNA"/>
</dbReference>
<dbReference type="Pfam" id="PF00004">
    <property type="entry name" value="AAA"/>
    <property type="match status" value="1"/>
</dbReference>
<keyword evidence="3" id="KW-1185">Reference proteome</keyword>
<feature type="domain" description="ATPase AAA-type core" evidence="1">
    <location>
        <begin position="33"/>
        <end position="159"/>
    </location>
</feature>
<sequence length="179" mass="19888">MNIIERLSKEKSELKNRLKNHYQGGSKQKEALTTFSKLLARAAQKQFFSIALGGLTEVSWLAGTSESVGGTEIGQLAKALVETRTRNPIIVLEEIDKAGSNYKGNILDYLGAVLDPTQNHEIPDHYLGVKLDFSQVSFIATANELNKIPKHLLSRLAVIELPAYTLEEKQEIAQKIIEK</sequence>
<feature type="non-terminal residue" evidence="2">
    <location>
        <position position="179"/>
    </location>
</feature>